<dbReference type="Proteomes" id="UP000550707">
    <property type="component" value="Unassembled WGS sequence"/>
</dbReference>
<evidence type="ECO:0000313" key="2">
    <source>
        <dbReference type="Proteomes" id="UP000550707"/>
    </source>
</evidence>
<name>A0A7J8HCS8_MOLMO</name>
<organism evidence="1 2">
    <name type="scientific">Molossus molossus</name>
    <name type="common">Pallas' mastiff bat</name>
    <name type="synonym">Vespertilio molossus</name>
    <dbReference type="NCBI Taxonomy" id="27622"/>
    <lineage>
        <taxon>Eukaryota</taxon>
        <taxon>Metazoa</taxon>
        <taxon>Chordata</taxon>
        <taxon>Craniata</taxon>
        <taxon>Vertebrata</taxon>
        <taxon>Euteleostomi</taxon>
        <taxon>Mammalia</taxon>
        <taxon>Eutheria</taxon>
        <taxon>Laurasiatheria</taxon>
        <taxon>Chiroptera</taxon>
        <taxon>Yangochiroptera</taxon>
        <taxon>Molossidae</taxon>
        <taxon>Molossus</taxon>
    </lineage>
</organism>
<comment type="caution">
    <text evidence="1">The sequence shown here is derived from an EMBL/GenBank/DDBJ whole genome shotgun (WGS) entry which is preliminary data.</text>
</comment>
<sequence>MNFLSAVKKFPHACSLLETYGRELKSALWATKYNFHSPFASPRCALCLPDPSDRPDPCKSSEMSPPGELILLSCLTGFLKPKTLLQGAPCCRASHVTHGCRRHVSKACPRWATGQQPESQLWGNVFFSLWNREIREIYDLKQSLHCEQMTINYDQKCWVCWMSLRLGPGRPRSSKNMTEGQNLLPRDKMLACKCPRPSAVAENMSTPPHCRCLRRAGFCLSSGDSSKCQTSACRTGLHNSWPEVSVWHPEGQRSLKISLGPLSLWLRQPLLPVHVTVTHASSPALLGKGWTWIDLVMKASPLRS</sequence>
<accession>A0A7J8HCS8</accession>
<keyword evidence="2" id="KW-1185">Reference proteome</keyword>
<proteinExistence type="predicted"/>
<evidence type="ECO:0000313" key="1">
    <source>
        <dbReference type="EMBL" id="KAF6469709.1"/>
    </source>
</evidence>
<dbReference type="InParanoid" id="A0A7J8HCS8"/>
<dbReference type="AlphaFoldDB" id="A0A7J8HCS8"/>
<gene>
    <name evidence="1" type="ORF">HJG59_011086</name>
</gene>
<reference evidence="1 2" key="1">
    <citation type="journal article" date="2020" name="Nature">
        <title>Six reference-quality genomes reveal evolution of bat adaptations.</title>
        <authorList>
            <person name="Jebb D."/>
            <person name="Huang Z."/>
            <person name="Pippel M."/>
            <person name="Hughes G.M."/>
            <person name="Lavrichenko K."/>
            <person name="Devanna P."/>
            <person name="Winkler S."/>
            <person name="Jermiin L.S."/>
            <person name="Skirmuntt E.C."/>
            <person name="Katzourakis A."/>
            <person name="Burkitt-Gray L."/>
            <person name="Ray D.A."/>
            <person name="Sullivan K.A.M."/>
            <person name="Roscito J.G."/>
            <person name="Kirilenko B.M."/>
            <person name="Davalos L.M."/>
            <person name="Corthals A.P."/>
            <person name="Power M.L."/>
            <person name="Jones G."/>
            <person name="Ransome R.D."/>
            <person name="Dechmann D.K.N."/>
            <person name="Locatelli A.G."/>
            <person name="Puechmaille S.J."/>
            <person name="Fedrigo O."/>
            <person name="Jarvis E.D."/>
            <person name="Hiller M."/>
            <person name="Vernes S.C."/>
            <person name="Myers E.W."/>
            <person name="Teeling E.C."/>
        </authorList>
    </citation>
    <scope>NUCLEOTIDE SEQUENCE [LARGE SCALE GENOMIC DNA]</scope>
    <source>
        <strain evidence="1">MMolMol1</strain>
        <tissue evidence="1">Muscle</tissue>
    </source>
</reference>
<protein>
    <submittedName>
        <fullName evidence="1">Uncharacterized protein</fullName>
    </submittedName>
</protein>
<dbReference type="EMBL" id="JACASF010000007">
    <property type="protein sequence ID" value="KAF6469709.1"/>
    <property type="molecule type" value="Genomic_DNA"/>
</dbReference>